<dbReference type="EMBL" id="CP032509">
    <property type="protein sequence ID" value="AZN72426.1"/>
    <property type="molecule type" value="Genomic_DNA"/>
</dbReference>
<accession>A0A3S9B675</accession>
<protein>
    <submittedName>
        <fullName evidence="2">Uncharacterized protein</fullName>
    </submittedName>
</protein>
<evidence type="ECO:0000313" key="2">
    <source>
        <dbReference type="EMBL" id="AZN72426.1"/>
    </source>
</evidence>
<name>A0A3S9B675_9HYPH</name>
<keyword evidence="1" id="KW-0732">Signal</keyword>
<gene>
    <name evidence="2" type="ORF">D5400_15140</name>
</gene>
<organism evidence="2 3">
    <name type="scientific">Georhizobium profundi</name>
    <dbReference type="NCBI Taxonomy" id="2341112"/>
    <lineage>
        <taxon>Bacteria</taxon>
        <taxon>Pseudomonadati</taxon>
        <taxon>Pseudomonadota</taxon>
        <taxon>Alphaproteobacteria</taxon>
        <taxon>Hyphomicrobiales</taxon>
        <taxon>Rhizobiaceae</taxon>
        <taxon>Georhizobium</taxon>
    </lineage>
</organism>
<evidence type="ECO:0000256" key="1">
    <source>
        <dbReference type="SAM" id="SignalP"/>
    </source>
</evidence>
<sequence length="154" mass="16838">MQIVQEFASMKSVATCALALLTVATASIPASAADYLMGPAAVAAPVTICNEHKVLTRVVERFDYADANLLKRGLSINDFSNITYTRYEPRTERNLIERHYCRATANLNDNTTRTTWYLIETDMGFAGAIGDNVESCVAGLDPLYVYGATCASLR</sequence>
<feature type="signal peptide" evidence="1">
    <location>
        <begin position="1"/>
        <end position="32"/>
    </location>
</feature>
<evidence type="ECO:0000313" key="3">
    <source>
        <dbReference type="Proteomes" id="UP000268192"/>
    </source>
</evidence>
<feature type="chain" id="PRO_5019019102" evidence="1">
    <location>
        <begin position="33"/>
        <end position="154"/>
    </location>
</feature>
<keyword evidence="3" id="KW-1185">Reference proteome</keyword>
<proteinExistence type="predicted"/>
<dbReference type="Proteomes" id="UP000268192">
    <property type="component" value="Chromosome"/>
</dbReference>
<dbReference type="KEGG" id="abaw:D5400_15140"/>
<reference evidence="2 3" key="1">
    <citation type="submission" date="2018-09" db="EMBL/GenBank/DDBJ databases">
        <title>Marinorhizobium profundi gen. nov., sp. nov., isolated from a deep-sea sediment sample from the New Britain Trench and proposal of Marinorhizobiaceae fam. nov. in the order Rhizobiales of the class Alphaproteobacteria.</title>
        <authorList>
            <person name="Cao J."/>
        </authorList>
    </citation>
    <scope>NUCLEOTIDE SEQUENCE [LARGE SCALE GENOMIC DNA]</scope>
    <source>
        <strain evidence="2 3">WS11</strain>
    </source>
</reference>
<dbReference type="AlphaFoldDB" id="A0A3S9B675"/>